<protein>
    <recommendedName>
        <fullName evidence="1">SiaC family regulatory phosphoprotein domain-containing protein</fullName>
    </recommendedName>
</protein>
<dbReference type="eggNOG" id="ENOG50312WH">
    <property type="taxonomic scope" value="Bacteria"/>
</dbReference>
<evidence type="ECO:0000259" key="1">
    <source>
        <dbReference type="Pfam" id="PF09345"/>
    </source>
</evidence>
<dbReference type="AlphaFoldDB" id="A1ZDD3"/>
<gene>
    <name evidence="2" type="ORF">M23134_05178</name>
</gene>
<dbReference type="OrthoDB" id="5297629at2"/>
<keyword evidence="3" id="KW-1185">Reference proteome</keyword>
<feature type="domain" description="SiaC family regulatory phosphoprotein" evidence="1">
    <location>
        <begin position="7"/>
        <end position="123"/>
    </location>
</feature>
<evidence type="ECO:0000313" key="2">
    <source>
        <dbReference type="EMBL" id="EAY31672.1"/>
    </source>
</evidence>
<proteinExistence type="predicted"/>
<reference evidence="2 3" key="1">
    <citation type="submission" date="2007-01" db="EMBL/GenBank/DDBJ databases">
        <authorList>
            <person name="Haygood M."/>
            <person name="Podell S."/>
            <person name="Anderson C."/>
            <person name="Hopkinson B."/>
            <person name="Roe K."/>
            <person name="Barbeau K."/>
            <person name="Gaasterland T."/>
            <person name="Ferriera S."/>
            <person name="Johnson J."/>
            <person name="Kravitz S."/>
            <person name="Beeson K."/>
            <person name="Sutton G."/>
            <person name="Rogers Y.-H."/>
            <person name="Friedman R."/>
            <person name="Frazier M."/>
            <person name="Venter J.C."/>
        </authorList>
    </citation>
    <scope>NUCLEOTIDE SEQUENCE [LARGE SCALE GENOMIC DNA]</scope>
    <source>
        <strain evidence="2 3">ATCC 23134</strain>
    </source>
</reference>
<organism evidence="2 3">
    <name type="scientific">Microscilla marina ATCC 23134</name>
    <dbReference type="NCBI Taxonomy" id="313606"/>
    <lineage>
        <taxon>Bacteria</taxon>
        <taxon>Pseudomonadati</taxon>
        <taxon>Bacteroidota</taxon>
        <taxon>Cytophagia</taxon>
        <taxon>Cytophagales</taxon>
        <taxon>Microscillaceae</taxon>
        <taxon>Microscilla</taxon>
    </lineage>
</organism>
<dbReference type="InterPro" id="IPR018530">
    <property type="entry name" value="SiaC"/>
</dbReference>
<evidence type="ECO:0000313" key="3">
    <source>
        <dbReference type="Proteomes" id="UP000004095"/>
    </source>
</evidence>
<dbReference type="Pfam" id="PF09345">
    <property type="entry name" value="SiaC"/>
    <property type="match status" value="1"/>
</dbReference>
<accession>A1ZDD3</accession>
<dbReference type="Proteomes" id="UP000004095">
    <property type="component" value="Unassembled WGS sequence"/>
</dbReference>
<name>A1ZDD3_MICM2</name>
<sequence length="131" mass="15508">MKSLFVAEKYYTPQVSFNIENSLFEITGESFSEYSMDFYEPILSWLEAYTQQYSQTILFNFKVSYFNTSSSRRFYEILKILDGYHKAAKGYVMVNWFASPDDMDMIESGEDFKEDFDMPFEIVLKERSLVA</sequence>
<dbReference type="RefSeq" id="WP_002693472.1">
    <property type="nucleotide sequence ID" value="NZ_AAWS01000002.1"/>
</dbReference>
<comment type="caution">
    <text evidence="2">The sequence shown here is derived from an EMBL/GenBank/DDBJ whole genome shotgun (WGS) entry which is preliminary data.</text>
</comment>
<dbReference type="EMBL" id="AAWS01000002">
    <property type="protein sequence ID" value="EAY31672.1"/>
    <property type="molecule type" value="Genomic_DNA"/>
</dbReference>